<dbReference type="Proteomes" id="UP000769766">
    <property type="component" value="Unassembled WGS sequence"/>
</dbReference>
<dbReference type="PANTHER" id="PTHR12993">
    <property type="entry name" value="N-ACETYLGLUCOSAMINYL-PHOSPHATIDYLINOSITOL DE-N-ACETYLASE-RELATED"/>
    <property type="match status" value="1"/>
</dbReference>
<accession>A0A932FVZ2</accession>
<evidence type="ECO:0000313" key="2">
    <source>
        <dbReference type="Proteomes" id="UP000769766"/>
    </source>
</evidence>
<comment type="caution">
    <text evidence="1">The sequence shown here is derived from an EMBL/GenBank/DDBJ whole genome shotgun (WGS) entry which is preliminary data.</text>
</comment>
<evidence type="ECO:0000313" key="1">
    <source>
        <dbReference type="EMBL" id="MBI2877245.1"/>
    </source>
</evidence>
<dbReference type="SUPFAM" id="SSF102588">
    <property type="entry name" value="LmbE-like"/>
    <property type="match status" value="1"/>
</dbReference>
<gene>
    <name evidence="1" type="ORF">HYY20_10215</name>
</gene>
<name>A0A932FVZ2_UNCTE</name>
<reference evidence="1" key="1">
    <citation type="submission" date="2020-07" db="EMBL/GenBank/DDBJ databases">
        <title>Huge and variable diversity of episymbiotic CPR bacteria and DPANN archaea in groundwater ecosystems.</title>
        <authorList>
            <person name="He C.Y."/>
            <person name="Keren R."/>
            <person name="Whittaker M."/>
            <person name="Farag I.F."/>
            <person name="Doudna J."/>
            <person name="Cate J.H.D."/>
            <person name="Banfield J.F."/>
        </authorList>
    </citation>
    <scope>NUCLEOTIDE SEQUENCE</scope>
    <source>
        <strain evidence="1">NC_groundwater_672_Ag_B-0.1um_62_36</strain>
    </source>
</reference>
<dbReference type="PANTHER" id="PTHR12993:SF30">
    <property type="entry name" value="N-ACETYL-ALPHA-D-GLUCOSAMINYL L-MALATE DEACETYLASE 1"/>
    <property type="match status" value="1"/>
</dbReference>
<organism evidence="1 2">
    <name type="scientific">Tectimicrobiota bacterium</name>
    <dbReference type="NCBI Taxonomy" id="2528274"/>
    <lineage>
        <taxon>Bacteria</taxon>
        <taxon>Pseudomonadati</taxon>
        <taxon>Nitrospinota/Tectimicrobiota group</taxon>
        <taxon>Candidatus Tectimicrobiota</taxon>
    </lineage>
</organism>
<dbReference type="Gene3D" id="3.40.50.10320">
    <property type="entry name" value="LmbE-like"/>
    <property type="match status" value="1"/>
</dbReference>
<protein>
    <submittedName>
        <fullName evidence="1">PIG-L family deacetylase</fullName>
    </submittedName>
</protein>
<dbReference type="Pfam" id="PF02585">
    <property type="entry name" value="PIG-L"/>
    <property type="match status" value="1"/>
</dbReference>
<dbReference type="InterPro" id="IPR003737">
    <property type="entry name" value="GlcNAc_PI_deacetylase-related"/>
</dbReference>
<dbReference type="GO" id="GO:0016811">
    <property type="term" value="F:hydrolase activity, acting on carbon-nitrogen (but not peptide) bonds, in linear amides"/>
    <property type="evidence" value="ECO:0007669"/>
    <property type="project" value="TreeGrafter"/>
</dbReference>
<proteinExistence type="predicted"/>
<dbReference type="EMBL" id="JACPRF010000309">
    <property type="protein sequence ID" value="MBI2877245.1"/>
    <property type="molecule type" value="Genomic_DNA"/>
</dbReference>
<dbReference type="InterPro" id="IPR024078">
    <property type="entry name" value="LmbE-like_dom_sf"/>
</dbReference>
<sequence length="164" mass="18509">MRKTSVLAIGAHPDDIEYGCGGTLTRYRQWDHRISLLVLTAGEKGGSPEARQQEQVASAQILGAEEIFWGHYADTDLPDNPELILCIERILQQIRPDIVLVNFYDDTHQDHRNLAHATLSATRHIRSVLFYEVPSTRTSILTSSWTSPRCWRRSCAPCGPISPR</sequence>
<dbReference type="AlphaFoldDB" id="A0A932FVZ2"/>